<evidence type="ECO:0000313" key="2">
    <source>
        <dbReference type="Proteomes" id="UP000067444"/>
    </source>
</evidence>
<dbReference type="Proteomes" id="UP000067444">
    <property type="component" value="Chromosome"/>
</dbReference>
<evidence type="ECO:0000313" key="1">
    <source>
        <dbReference type="EMBL" id="AKS45026.1"/>
    </source>
</evidence>
<gene>
    <name evidence="1" type="ORF">OSB_04630</name>
</gene>
<accession>A0A0K0Y2A4</accession>
<keyword evidence="2" id="KW-1185">Reference proteome</keyword>
<sequence>MTARNIGQPATLGGGEAPSRGEGRGLPVQARAI</sequence>
<dbReference type="AlphaFoldDB" id="A0A0K0Y2A4"/>
<proteinExistence type="predicted"/>
<reference evidence="1 2" key="1">
    <citation type="journal article" date="2015" name="Genome Announc.">
        <title>Closed Genome Sequence of Octadecabacter temperatus SB1, the First Mesophilic Species of the Genus Octadecabacter.</title>
        <authorList>
            <person name="Voget S."/>
            <person name="Billerbeck S."/>
            <person name="Simon M."/>
            <person name="Daniel R."/>
        </authorList>
    </citation>
    <scope>NUCLEOTIDE SEQUENCE [LARGE SCALE GENOMIC DNA]</scope>
    <source>
        <strain evidence="1 2">SB1</strain>
    </source>
</reference>
<organism evidence="1 2">
    <name type="scientific">Octadecabacter temperatus</name>
    <dbReference type="NCBI Taxonomy" id="1458307"/>
    <lineage>
        <taxon>Bacteria</taxon>
        <taxon>Pseudomonadati</taxon>
        <taxon>Pseudomonadota</taxon>
        <taxon>Alphaproteobacteria</taxon>
        <taxon>Rhodobacterales</taxon>
        <taxon>Roseobacteraceae</taxon>
        <taxon>Octadecabacter</taxon>
    </lineage>
</organism>
<protein>
    <submittedName>
        <fullName evidence="1">Uncharacterized protein</fullName>
    </submittedName>
</protein>
<dbReference type="KEGG" id="otm:OSB_04630"/>
<dbReference type="EMBL" id="CP012160">
    <property type="protein sequence ID" value="AKS45026.1"/>
    <property type="molecule type" value="Genomic_DNA"/>
</dbReference>
<name>A0A0K0Y2A4_9RHOB</name>